<dbReference type="InParanoid" id="G3HIX2"/>
<sequence>MKLCPGLAENHTGHLARKGPLLRLTSLLTARHSKACHPSTAGSADELSPANYSLDNRFWTNKNKCPKLRFSFMVQKALQNSTEPRGHCF</sequence>
<dbReference type="Proteomes" id="UP000001075">
    <property type="component" value="Unassembled WGS sequence"/>
</dbReference>
<accession>G3HIX2</accession>
<organism evidence="1 2">
    <name type="scientific">Cricetulus griseus</name>
    <name type="common">Chinese hamster</name>
    <name type="synonym">Cricetulus barabensis griseus</name>
    <dbReference type="NCBI Taxonomy" id="10029"/>
    <lineage>
        <taxon>Eukaryota</taxon>
        <taxon>Metazoa</taxon>
        <taxon>Chordata</taxon>
        <taxon>Craniata</taxon>
        <taxon>Vertebrata</taxon>
        <taxon>Euteleostomi</taxon>
        <taxon>Mammalia</taxon>
        <taxon>Eutheria</taxon>
        <taxon>Euarchontoglires</taxon>
        <taxon>Glires</taxon>
        <taxon>Rodentia</taxon>
        <taxon>Myomorpha</taxon>
        <taxon>Muroidea</taxon>
        <taxon>Cricetidae</taxon>
        <taxon>Cricetinae</taxon>
        <taxon>Cricetulus</taxon>
    </lineage>
</organism>
<dbReference type="EMBL" id="JH000414">
    <property type="protein sequence ID" value="EGW10784.1"/>
    <property type="molecule type" value="Genomic_DNA"/>
</dbReference>
<reference evidence="2" key="1">
    <citation type="journal article" date="2011" name="Nat. Biotechnol.">
        <title>The genomic sequence of the Chinese hamster ovary (CHO)-K1 cell line.</title>
        <authorList>
            <person name="Xu X."/>
            <person name="Nagarajan H."/>
            <person name="Lewis N.E."/>
            <person name="Pan S."/>
            <person name="Cai Z."/>
            <person name="Liu X."/>
            <person name="Chen W."/>
            <person name="Xie M."/>
            <person name="Wang W."/>
            <person name="Hammond S."/>
            <person name="Andersen M.R."/>
            <person name="Neff N."/>
            <person name="Passarelli B."/>
            <person name="Koh W."/>
            <person name="Fan H.C."/>
            <person name="Wang J."/>
            <person name="Gui Y."/>
            <person name="Lee K.H."/>
            <person name="Betenbaugh M.J."/>
            <person name="Quake S.R."/>
            <person name="Famili I."/>
            <person name="Palsson B.O."/>
            <person name="Wang J."/>
        </authorList>
    </citation>
    <scope>NUCLEOTIDE SEQUENCE [LARGE SCALE GENOMIC DNA]</scope>
    <source>
        <strain evidence="2">CHO K1 cell line</strain>
    </source>
</reference>
<protein>
    <submittedName>
        <fullName evidence="1">Uncharacterized protein</fullName>
    </submittedName>
</protein>
<gene>
    <name evidence="1" type="ORF">I79_010601</name>
</gene>
<dbReference type="AlphaFoldDB" id="G3HIX2"/>
<proteinExistence type="predicted"/>
<evidence type="ECO:0000313" key="2">
    <source>
        <dbReference type="Proteomes" id="UP000001075"/>
    </source>
</evidence>
<name>G3HIX2_CRIGR</name>
<evidence type="ECO:0000313" key="1">
    <source>
        <dbReference type="EMBL" id="EGW10784.1"/>
    </source>
</evidence>